<keyword evidence="2" id="KW-1185">Reference proteome</keyword>
<evidence type="ECO:0000313" key="1">
    <source>
        <dbReference type="EMBL" id="MBB3187520.1"/>
    </source>
</evidence>
<organism evidence="1 2">
    <name type="scientific">Microbacter margulisiae</name>
    <dbReference type="NCBI Taxonomy" id="1350067"/>
    <lineage>
        <taxon>Bacteria</taxon>
        <taxon>Pseudomonadati</taxon>
        <taxon>Bacteroidota</taxon>
        <taxon>Bacteroidia</taxon>
        <taxon>Bacteroidales</taxon>
        <taxon>Porphyromonadaceae</taxon>
        <taxon>Microbacter</taxon>
    </lineage>
</organism>
<dbReference type="AlphaFoldDB" id="A0A7W5H295"/>
<evidence type="ECO:0000313" key="2">
    <source>
        <dbReference type="Proteomes" id="UP000544222"/>
    </source>
</evidence>
<proteinExistence type="predicted"/>
<reference evidence="1 2" key="1">
    <citation type="submission" date="2020-08" db="EMBL/GenBank/DDBJ databases">
        <title>Genomic Encyclopedia of Type Strains, Phase IV (KMG-IV): sequencing the most valuable type-strain genomes for metagenomic binning, comparative biology and taxonomic classification.</title>
        <authorList>
            <person name="Goeker M."/>
        </authorList>
    </citation>
    <scope>NUCLEOTIDE SEQUENCE [LARGE SCALE GENOMIC DNA]</scope>
    <source>
        <strain evidence="1 2">DSM 27471</strain>
    </source>
</reference>
<comment type="caution">
    <text evidence="1">The sequence shown here is derived from an EMBL/GenBank/DDBJ whole genome shotgun (WGS) entry which is preliminary data.</text>
</comment>
<accession>A0A7W5H295</accession>
<gene>
    <name evidence="1" type="ORF">FHX64_001683</name>
</gene>
<name>A0A7W5H295_9PORP</name>
<protein>
    <submittedName>
        <fullName evidence="1">Uncharacterized protein</fullName>
    </submittedName>
</protein>
<dbReference type="EMBL" id="JACHYB010000001">
    <property type="protein sequence ID" value="MBB3187520.1"/>
    <property type="molecule type" value="Genomic_DNA"/>
</dbReference>
<dbReference type="Proteomes" id="UP000544222">
    <property type="component" value="Unassembled WGS sequence"/>
</dbReference>
<sequence>MLDLLATNSSYSSRLQFIIESTTNVQIIFIKMPYSFYKSPVRGFLLMKKGSIYLSGNTI</sequence>